<proteinExistence type="inferred from homology"/>
<dbReference type="InterPro" id="IPR006143">
    <property type="entry name" value="RND_pump_MFP"/>
</dbReference>
<comment type="similarity">
    <text evidence="1">Belongs to the membrane fusion protein (MFP) (TC 8.A.1) family.</text>
</comment>
<dbReference type="Gene3D" id="2.40.30.170">
    <property type="match status" value="1"/>
</dbReference>
<dbReference type="AlphaFoldDB" id="A0AA50KLK7"/>
<dbReference type="PANTHER" id="PTHR30469">
    <property type="entry name" value="MULTIDRUG RESISTANCE PROTEIN MDTA"/>
    <property type="match status" value="1"/>
</dbReference>
<protein>
    <submittedName>
        <fullName evidence="3">Efflux RND transporter periplasmic adaptor subunit</fullName>
    </submittedName>
</protein>
<feature type="domain" description="CusB-like beta-barrel" evidence="2">
    <location>
        <begin position="215"/>
        <end position="283"/>
    </location>
</feature>
<dbReference type="EMBL" id="CP118224">
    <property type="protein sequence ID" value="WMC09333.1"/>
    <property type="molecule type" value="Genomic_DNA"/>
</dbReference>
<dbReference type="Pfam" id="PF25954">
    <property type="entry name" value="Beta-barrel_RND_2"/>
    <property type="match status" value="1"/>
</dbReference>
<accession>A0AA50KLK7</accession>
<gene>
    <name evidence="3" type="ORF">PU634_09345</name>
</gene>
<dbReference type="GO" id="GO:1990281">
    <property type="term" value="C:efflux pump complex"/>
    <property type="evidence" value="ECO:0007669"/>
    <property type="project" value="TreeGrafter"/>
</dbReference>
<evidence type="ECO:0000256" key="1">
    <source>
        <dbReference type="ARBA" id="ARBA00009477"/>
    </source>
</evidence>
<dbReference type="GO" id="GO:0015562">
    <property type="term" value="F:efflux transmembrane transporter activity"/>
    <property type="evidence" value="ECO:0007669"/>
    <property type="project" value="TreeGrafter"/>
</dbReference>
<evidence type="ECO:0000313" key="3">
    <source>
        <dbReference type="EMBL" id="WMC09333.1"/>
    </source>
</evidence>
<dbReference type="RefSeq" id="WP_306760535.1">
    <property type="nucleotide sequence ID" value="NZ_CP118224.1"/>
</dbReference>
<dbReference type="Gene3D" id="2.40.50.100">
    <property type="match status" value="1"/>
</dbReference>
<dbReference type="KEGG" id="ope:PU634_09345"/>
<dbReference type="NCBIfam" id="TIGR01730">
    <property type="entry name" value="RND_mfp"/>
    <property type="match status" value="1"/>
</dbReference>
<dbReference type="InterPro" id="IPR058792">
    <property type="entry name" value="Beta-barrel_RND_2"/>
</dbReference>
<reference evidence="3 4" key="1">
    <citation type="submission" date="2023-02" db="EMBL/GenBank/DDBJ databases">
        <title>Complete genome sequence of a novel bacterium Oceanimonas sp. NTOU-MSR1 isolated from marine coast sediment.</title>
        <authorList>
            <person name="Yang H.-T."/>
            <person name="Chen Y.-L."/>
            <person name="Ho Y.-N."/>
        </authorList>
    </citation>
    <scope>NUCLEOTIDE SEQUENCE [LARGE SCALE GENOMIC DNA]</scope>
    <source>
        <strain evidence="3 4">NTOU-MSR1</strain>
    </source>
</reference>
<sequence>MMATGWRERLSRHQALAWGLGLVLVVVFWLWRGQVYQAASEAPEPAAAASPAPEFRLQVQTLAAEPYRPEVVVQGQLQAVRQLVMRARVEGTVERMPALGQAVSAGEELLRLSTDDRQVNLARAEAERALRVAELAAAERLRGKGLLAETDFLQRQSAASQAEAALTQARLALEHSRPAAPFAGTVDAHHVEVGDYVRAGDALLTLVDAGALKLMAQVPQQQVSGLVPGLPVTAVLLDGRELAGTLSFVASAADAATRSFAVEARFANPQGERLAGASAELRIVLPSRPAHRLSPALLALDERGRPGVPVVDEQNRLQLVPVTLLAITPNEIWVDGLPARPRVVTRGAGFVAEGEPVAVREPAE</sequence>
<dbReference type="Gene3D" id="1.10.287.470">
    <property type="entry name" value="Helix hairpin bin"/>
    <property type="match status" value="1"/>
</dbReference>
<organism evidence="3 4">
    <name type="scientific">Oceanimonas pelagia</name>
    <dbReference type="NCBI Taxonomy" id="3028314"/>
    <lineage>
        <taxon>Bacteria</taxon>
        <taxon>Pseudomonadati</taxon>
        <taxon>Pseudomonadota</taxon>
        <taxon>Gammaproteobacteria</taxon>
        <taxon>Aeromonadales</taxon>
        <taxon>Aeromonadaceae</taxon>
        <taxon>Oceanimonas</taxon>
    </lineage>
</organism>
<evidence type="ECO:0000259" key="2">
    <source>
        <dbReference type="Pfam" id="PF25954"/>
    </source>
</evidence>
<keyword evidence="4" id="KW-1185">Reference proteome</keyword>
<dbReference type="SUPFAM" id="SSF111369">
    <property type="entry name" value="HlyD-like secretion proteins"/>
    <property type="match status" value="1"/>
</dbReference>
<dbReference type="Gene3D" id="2.40.420.20">
    <property type="match status" value="1"/>
</dbReference>
<dbReference type="Proteomes" id="UP001223802">
    <property type="component" value="Chromosome"/>
</dbReference>
<name>A0AA50KLK7_9GAMM</name>
<evidence type="ECO:0000313" key="4">
    <source>
        <dbReference type="Proteomes" id="UP001223802"/>
    </source>
</evidence>